<organism evidence="1 2">
    <name type="scientific">Aequorivita vitellina</name>
    <dbReference type="NCBI Taxonomy" id="2874475"/>
    <lineage>
        <taxon>Bacteria</taxon>
        <taxon>Pseudomonadati</taxon>
        <taxon>Bacteroidota</taxon>
        <taxon>Flavobacteriia</taxon>
        <taxon>Flavobacteriales</taxon>
        <taxon>Flavobacteriaceae</taxon>
        <taxon>Aequorivita</taxon>
    </lineage>
</organism>
<dbReference type="PANTHER" id="PTHR37804:SF1">
    <property type="entry name" value="CDAA REGULATORY PROTEIN CDAR"/>
    <property type="match status" value="1"/>
</dbReference>
<name>A0A9X1QZH2_9FLAO</name>
<dbReference type="Gene3D" id="2.170.120.40">
    <property type="entry name" value="YbbR-like domain"/>
    <property type="match status" value="1"/>
</dbReference>
<dbReference type="InterPro" id="IPR012505">
    <property type="entry name" value="YbbR"/>
</dbReference>
<proteinExistence type="predicted"/>
<dbReference type="EMBL" id="JAIRBA010000035">
    <property type="protein sequence ID" value="MCG2420207.1"/>
    <property type="molecule type" value="Genomic_DNA"/>
</dbReference>
<evidence type="ECO:0000313" key="2">
    <source>
        <dbReference type="Proteomes" id="UP001139461"/>
    </source>
</evidence>
<gene>
    <name evidence="1" type="ORF">K8089_14350</name>
</gene>
<reference evidence="1" key="1">
    <citation type="submission" date="2021-09" db="EMBL/GenBank/DDBJ databases">
        <title>Genome of Aequorivita sp. strain F47161.</title>
        <authorList>
            <person name="Wang Y."/>
        </authorList>
    </citation>
    <scope>NUCLEOTIDE SEQUENCE</scope>
    <source>
        <strain evidence="1">F47161</strain>
    </source>
</reference>
<dbReference type="Pfam" id="PF07949">
    <property type="entry name" value="YbbR"/>
    <property type="match status" value="1"/>
</dbReference>
<dbReference type="PANTHER" id="PTHR37804">
    <property type="entry name" value="CDAA REGULATORY PROTEIN CDAR"/>
    <property type="match status" value="1"/>
</dbReference>
<keyword evidence="2" id="KW-1185">Reference proteome</keyword>
<comment type="caution">
    <text evidence="1">The sequence shown here is derived from an EMBL/GenBank/DDBJ whole genome shotgun (WGS) entry which is preliminary data.</text>
</comment>
<evidence type="ECO:0000313" key="1">
    <source>
        <dbReference type="EMBL" id="MCG2420207.1"/>
    </source>
</evidence>
<dbReference type="AlphaFoldDB" id="A0A9X1QZH2"/>
<dbReference type="Proteomes" id="UP001139461">
    <property type="component" value="Unassembled WGS sequence"/>
</dbReference>
<protein>
    <recommendedName>
        <fullName evidence="3">YbbR-like protein</fullName>
    </recommendedName>
</protein>
<accession>A0A9X1QZH2</accession>
<evidence type="ECO:0008006" key="3">
    <source>
        <dbReference type="Google" id="ProtNLM"/>
    </source>
</evidence>
<dbReference type="InterPro" id="IPR053154">
    <property type="entry name" value="c-di-AMP_regulator"/>
</dbReference>
<sequence>MSKGIFKKKKNLKVKRFLFFLLIAAIFWVLTKFSREFTTTMEAKILYENIPETTALSENNRHKITFDLTANGFEILFYKFKKPTIDVQVNEFYNNENDHFTITKNELSRMVSANFNRNLAIKNLSVEELNVSLDPIVLKKVKVIPKSNFTFKDGFKPVDSIKVSPDSVTISGPSGTLKKITAVTTEEVSFKDIEKNISKSVKVLSNNAEIVSIKPKEVTLQLNVAEYSQGQFTLPIEVINLPPDLEIKLISPSITVSFDVPVSEFSKISKENFRVICDYAKRNKEENFMLPSLDKKPPSILNVVFDPKKIDFFIFK</sequence>
<dbReference type="Gene3D" id="2.170.120.30">
    <property type="match status" value="1"/>
</dbReference>
<dbReference type="RefSeq" id="WP_237603987.1">
    <property type="nucleotide sequence ID" value="NZ_JAIRBA010000035.1"/>
</dbReference>